<evidence type="ECO:0000313" key="2">
    <source>
        <dbReference type="Proteomes" id="UP001597472"/>
    </source>
</evidence>
<comment type="caution">
    <text evidence="1">The sequence shown here is derived from an EMBL/GenBank/DDBJ whole genome shotgun (WGS) entry which is preliminary data.</text>
</comment>
<sequence length="79" mass="9215">MPTLTFELNNKHYQTLEGAFIDLLQSKFFVPTDKGYKPLAISKKLQNWHELDFAEFLKELEKARKKEAKNANKGYKPLA</sequence>
<accession>A0ABW5KP20</accession>
<dbReference type="Proteomes" id="UP001597472">
    <property type="component" value="Unassembled WGS sequence"/>
</dbReference>
<reference evidence="2" key="1">
    <citation type="journal article" date="2019" name="Int. J. Syst. Evol. Microbiol.">
        <title>The Global Catalogue of Microorganisms (GCM) 10K type strain sequencing project: providing services to taxonomists for standard genome sequencing and annotation.</title>
        <authorList>
            <consortium name="The Broad Institute Genomics Platform"/>
            <consortium name="The Broad Institute Genome Sequencing Center for Infectious Disease"/>
            <person name="Wu L."/>
            <person name="Ma J."/>
        </authorList>
    </citation>
    <scope>NUCLEOTIDE SEQUENCE [LARGE SCALE GENOMIC DNA]</scope>
    <source>
        <strain evidence="2">KCTC 42587</strain>
    </source>
</reference>
<evidence type="ECO:0000313" key="1">
    <source>
        <dbReference type="EMBL" id="MFD2550766.1"/>
    </source>
</evidence>
<dbReference type="EMBL" id="JBHULS010000001">
    <property type="protein sequence ID" value="MFD2550766.1"/>
    <property type="molecule type" value="Genomic_DNA"/>
</dbReference>
<keyword evidence="2" id="KW-1185">Reference proteome</keyword>
<organism evidence="1 2">
    <name type="scientific">Bizionia sediminis</name>
    <dbReference type="NCBI Taxonomy" id="1737064"/>
    <lineage>
        <taxon>Bacteria</taxon>
        <taxon>Pseudomonadati</taxon>
        <taxon>Bacteroidota</taxon>
        <taxon>Flavobacteriia</taxon>
        <taxon>Flavobacteriales</taxon>
        <taxon>Flavobacteriaceae</taxon>
        <taxon>Bizionia</taxon>
    </lineage>
</organism>
<name>A0ABW5KP20_9FLAO</name>
<feature type="non-terminal residue" evidence="1">
    <location>
        <position position="79"/>
    </location>
</feature>
<dbReference type="RefSeq" id="WP_376891643.1">
    <property type="nucleotide sequence ID" value="NZ_JBHULS010000001.1"/>
</dbReference>
<gene>
    <name evidence="1" type="ORF">ACFSQP_02950</name>
</gene>
<proteinExistence type="predicted"/>
<protein>
    <submittedName>
        <fullName evidence="1">Uncharacterized protein</fullName>
    </submittedName>
</protein>